<organism evidence="10 11">
    <name type="scientific">Saccharothrix algeriensis</name>
    <dbReference type="NCBI Taxonomy" id="173560"/>
    <lineage>
        <taxon>Bacteria</taxon>
        <taxon>Bacillati</taxon>
        <taxon>Actinomycetota</taxon>
        <taxon>Actinomycetes</taxon>
        <taxon>Pseudonocardiales</taxon>
        <taxon>Pseudonocardiaceae</taxon>
        <taxon>Saccharothrix</taxon>
    </lineage>
</organism>
<dbReference type="PROSITE" id="PS01095">
    <property type="entry name" value="GH18_1"/>
    <property type="match status" value="1"/>
</dbReference>
<evidence type="ECO:0000313" key="11">
    <source>
        <dbReference type="Proteomes" id="UP001195724"/>
    </source>
</evidence>
<proteinExistence type="inferred from homology"/>
<keyword evidence="11" id="KW-1185">Reference proteome</keyword>
<keyword evidence="4" id="KW-0624">Polysaccharide degradation</keyword>
<dbReference type="InterPro" id="IPR017853">
    <property type="entry name" value="GH"/>
</dbReference>
<name>A0ABS2S7Z4_9PSEU</name>
<evidence type="ECO:0000256" key="5">
    <source>
        <dbReference type="ARBA" id="ARBA00023295"/>
    </source>
</evidence>
<reference evidence="10 11" key="1">
    <citation type="submission" date="2021-01" db="EMBL/GenBank/DDBJ databases">
        <title>Sequencing the genomes of 1000 actinobacteria strains.</title>
        <authorList>
            <person name="Klenk H.-P."/>
        </authorList>
    </citation>
    <scope>NUCLEOTIDE SEQUENCE [LARGE SCALE GENOMIC DNA]</scope>
    <source>
        <strain evidence="10 11">DSM 44581</strain>
    </source>
</reference>
<evidence type="ECO:0000256" key="7">
    <source>
        <dbReference type="RuleBase" id="RU004453"/>
    </source>
</evidence>
<evidence type="ECO:0000256" key="1">
    <source>
        <dbReference type="ARBA" id="ARBA00000822"/>
    </source>
</evidence>
<dbReference type="PANTHER" id="PTHR11177:SF317">
    <property type="entry name" value="CHITINASE 12-RELATED"/>
    <property type="match status" value="1"/>
</dbReference>
<dbReference type="InterPro" id="IPR001579">
    <property type="entry name" value="Glyco_hydro_18_chit_AS"/>
</dbReference>
<keyword evidence="8" id="KW-0732">Signal</keyword>
<dbReference type="Gene3D" id="3.20.20.80">
    <property type="entry name" value="Glycosidases"/>
    <property type="match status" value="1"/>
</dbReference>
<comment type="caution">
    <text evidence="10">The sequence shown here is derived from an EMBL/GenBank/DDBJ whole genome shotgun (WGS) entry which is preliminary data.</text>
</comment>
<dbReference type="InterPro" id="IPR029070">
    <property type="entry name" value="Chitinase_insertion_sf"/>
</dbReference>
<feature type="domain" description="GH18" evidence="9">
    <location>
        <begin position="35"/>
        <end position="391"/>
    </location>
</feature>
<keyword evidence="4" id="KW-0119">Carbohydrate metabolism</keyword>
<feature type="chain" id="PRO_5045756177" description="chitinase" evidence="8">
    <location>
        <begin position="26"/>
        <end position="391"/>
    </location>
</feature>
<evidence type="ECO:0000256" key="8">
    <source>
        <dbReference type="SAM" id="SignalP"/>
    </source>
</evidence>
<evidence type="ECO:0000313" key="10">
    <source>
        <dbReference type="EMBL" id="MBM7812360.1"/>
    </source>
</evidence>
<evidence type="ECO:0000259" key="9">
    <source>
        <dbReference type="PROSITE" id="PS51910"/>
    </source>
</evidence>
<comment type="similarity">
    <text evidence="7">Belongs to the glycosyl hydrolase 18 family.</text>
</comment>
<keyword evidence="3 6" id="KW-0378">Hydrolase</keyword>
<gene>
    <name evidence="10" type="ORF">JOE68_003225</name>
</gene>
<protein>
    <recommendedName>
        <fullName evidence="2">chitinase</fullName>
        <ecNumber evidence="2">3.2.1.14</ecNumber>
    </recommendedName>
</protein>
<dbReference type="EC" id="3.2.1.14" evidence="2"/>
<dbReference type="Proteomes" id="UP001195724">
    <property type="component" value="Unassembled WGS sequence"/>
</dbReference>
<dbReference type="SUPFAM" id="SSF51445">
    <property type="entry name" value="(Trans)glycosidases"/>
    <property type="match status" value="1"/>
</dbReference>
<evidence type="ECO:0000256" key="2">
    <source>
        <dbReference type="ARBA" id="ARBA00012729"/>
    </source>
</evidence>
<dbReference type="RefSeq" id="WP_204843138.1">
    <property type="nucleotide sequence ID" value="NZ_JAFBCL010000001.1"/>
</dbReference>
<evidence type="ECO:0000256" key="3">
    <source>
        <dbReference type="ARBA" id="ARBA00022801"/>
    </source>
</evidence>
<accession>A0ABS2S7Z4</accession>
<keyword evidence="5 6" id="KW-0326">Glycosidase</keyword>
<dbReference type="SUPFAM" id="SSF54556">
    <property type="entry name" value="Chitinase insertion domain"/>
    <property type="match status" value="1"/>
</dbReference>
<dbReference type="InterPro" id="IPR001223">
    <property type="entry name" value="Glyco_hydro18_cat"/>
</dbReference>
<dbReference type="Pfam" id="PF00704">
    <property type="entry name" value="Glyco_hydro_18"/>
    <property type="match status" value="1"/>
</dbReference>
<evidence type="ECO:0000256" key="4">
    <source>
        <dbReference type="ARBA" id="ARBA00023024"/>
    </source>
</evidence>
<dbReference type="GO" id="GO:0008843">
    <property type="term" value="F:endochitinase activity"/>
    <property type="evidence" value="ECO:0007669"/>
    <property type="project" value="UniProtKB-EC"/>
</dbReference>
<dbReference type="PROSITE" id="PS51910">
    <property type="entry name" value="GH18_2"/>
    <property type="match status" value="1"/>
</dbReference>
<keyword evidence="4" id="KW-0146">Chitin degradation</keyword>
<dbReference type="Gene3D" id="3.10.50.10">
    <property type="match status" value="1"/>
</dbReference>
<comment type="catalytic activity">
    <reaction evidence="1">
        <text>Random endo-hydrolysis of N-acetyl-beta-D-glucosaminide (1-&gt;4)-beta-linkages in chitin and chitodextrins.</text>
        <dbReference type="EC" id="3.2.1.14"/>
    </reaction>
</comment>
<dbReference type="EMBL" id="JAFBCL010000001">
    <property type="protein sequence ID" value="MBM7812360.1"/>
    <property type="molecule type" value="Genomic_DNA"/>
</dbReference>
<dbReference type="InterPro" id="IPR050314">
    <property type="entry name" value="Glycosyl_Hydrlase_18"/>
</dbReference>
<evidence type="ECO:0000256" key="6">
    <source>
        <dbReference type="RuleBase" id="RU000489"/>
    </source>
</evidence>
<feature type="signal peptide" evidence="8">
    <location>
        <begin position="1"/>
        <end position="25"/>
    </location>
</feature>
<dbReference type="InterPro" id="IPR011583">
    <property type="entry name" value="Chitinase_II/V-like_cat"/>
</dbReference>
<dbReference type="SMART" id="SM00636">
    <property type="entry name" value="Glyco_18"/>
    <property type="match status" value="1"/>
</dbReference>
<dbReference type="PANTHER" id="PTHR11177">
    <property type="entry name" value="CHITINASE"/>
    <property type="match status" value="1"/>
</dbReference>
<sequence length="391" mass="43107">MLRNALAACAALLLLVTGTTTPATAAPATAAGGRAVIGAYYGNWFSGSKPISAIPGDTPITHLFYAFSTIEGGRCALNAPTAAKDFADIADLKRRKPSLKALISIGGWGAGGFSDAALTRDSRRAFVASCAELFFERHGGVFDGVDVDWEFPVYGGPTEITDRPEDRRNMTLLVREFRRQLPRGALVTAALPTGRLQTDGPYDPARSFELGALGRELDFITLMTYDMGTGFSPVATFNAPMREVREDPMPAADRRWNNVTGAVEYYVRHGVPPRKLVLGTPFYGRGFQVRQEGPDHGLYQPYESAFWVDGFDEVQRLRATPGWREHWHPVAQSPWLYNAAERKFVSFEDPRSIGIRAGYAKRRGLLGAFMWELGHDDARHSLLEAMAEPFR</sequence>